<accession>A0A061RU38</accession>
<dbReference type="EMBL" id="GBEZ01011526">
    <property type="protein sequence ID" value="JAC74269.1"/>
    <property type="molecule type" value="Transcribed_RNA"/>
</dbReference>
<dbReference type="CDD" id="cd06257">
    <property type="entry name" value="DnaJ"/>
    <property type="match status" value="1"/>
</dbReference>
<reference evidence="1" key="1">
    <citation type="submission" date="2014-05" db="EMBL/GenBank/DDBJ databases">
        <title>The transcriptome of the halophilic microalga Tetraselmis sp. GSL018 isolated from the Great Salt Lake, Utah.</title>
        <authorList>
            <person name="Jinkerson R.E."/>
            <person name="D'Adamo S."/>
            <person name="Posewitz M.C."/>
        </authorList>
    </citation>
    <scope>NUCLEOTIDE SEQUENCE</scope>
    <source>
        <strain evidence="1">GSL018</strain>
    </source>
</reference>
<organism evidence="1">
    <name type="scientific">Tetraselmis sp. GSL018</name>
    <dbReference type="NCBI Taxonomy" id="582737"/>
    <lineage>
        <taxon>Eukaryota</taxon>
        <taxon>Viridiplantae</taxon>
        <taxon>Chlorophyta</taxon>
        <taxon>core chlorophytes</taxon>
        <taxon>Chlorodendrophyceae</taxon>
        <taxon>Chlorodendrales</taxon>
        <taxon>Chlorodendraceae</taxon>
        <taxon>Tetraselmis</taxon>
    </lineage>
</organism>
<dbReference type="Gene3D" id="1.10.287.110">
    <property type="entry name" value="DnaJ domain"/>
    <property type="match status" value="1"/>
</dbReference>
<sequence length="75" mass="8146">LQVVLAQSGRGPSAIRGMARHELLAEAAACMPEWEIARVIACSSAAQVLRVRPDATGEQARAAYRRLVVRIHPDK</sequence>
<evidence type="ECO:0008006" key="2">
    <source>
        <dbReference type="Google" id="ProtNLM"/>
    </source>
</evidence>
<dbReference type="InterPro" id="IPR036869">
    <property type="entry name" value="J_dom_sf"/>
</dbReference>
<proteinExistence type="predicted"/>
<name>A0A061RU38_9CHLO</name>
<evidence type="ECO:0000313" key="1">
    <source>
        <dbReference type="EMBL" id="JAC74269.1"/>
    </source>
</evidence>
<feature type="non-terminal residue" evidence="1">
    <location>
        <position position="1"/>
    </location>
</feature>
<dbReference type="SUPFAM" id="SSF46565">
    <property type="entry name" value="Chaperone J-domain"/>
    <property type="match status" value="1"/>
</dbReference>
<dbReference type="InterPro" id="IPR001623">
    <property type="entry name" value="DnaJ_domain"/>
</dbReference>
<feature type="non-terminal residue" evidence="1">
    <location>
        <position position="75"/>
    </location>
</feature>
<protein>
    <recommendedName>
        <fullName evidence="2">J domain-containing protein</fullName>
    </recommendedName>
</protein>
<dbReference type="AlphaFoldDB" id="A0A061RU38"/>
<gene>
    <name evidence="1" type="ORF">TSPGSL018_26424</name>
</gene>